<proteinExistence type="predicted"/>
<evidence type="ECO:0000313" key="4">
    <source>
        <dbReference type="Proteomes" id="UP000004884"/>
    </source>
</evidence>
<evidence type="ECO:0000256" key="1">
    <source>
        <dbReference type="SAM" id="MobiDB-lite"/>
    </source>
</evidence>
<organism evidence="3 4">
    <name type="scientific">Gardnerella vaginalis 1400E</name>
    <dbReference type="NCBI Taxonomy" id="698956"/>
    <lineage>
        <taxon>Bacteria</taxon>
        <taxon>Bacillati</taxon>
        <taxon>Actinomycetota</taxon>
        <taxon>Actinomycetes</taxon>
        <taxon>Bifidobacteriales</taxon>
        <taxon>Bifidobacteriaceae</taxon>
        <taxon>Gardnerella</taxon>
    </lineage>
</organism>
<dbReference type="RefSeq" id="WP_004125060.1">
    <property type="nucleotide sequence ID" value="NZ_ADER01000020.1"/>
</dbReference>
<name>I4LVF4_GARVA</name>
<feature type="signal peptide" evidence="2">
    <location>
        <begin position="1"/>
        <end position="22"/>
    </location>
</feature>
<feature type="chain" id="PRO_5039617115" description="Primosome assembly protein PriA" evidence="2">
    <location>
        <begin position="23"/>
        <end position="67"/>
    </location>
</feature>
<feature type="compositionally biased region" description="Low complexity" evidence="1">
    <location>
        <begin position="40"/>
        <end position="57"/>
    </location>
</feature>
<comment type="caution">
    <text evidence="3">The sequence shown here is derived from an EMBL/GenBank/DDBJ whole genome shotgun (WGS) entry which is preliminary data.</text>
</comment>
<keyword evidence="2" id="KW-0732">Signal</keyword>
<dbReference type="Proteomes" id="UP000004884">
    <property type="component" value="Unassembled WGS sequence"/>
</dbReference>
<gene>
    <name evidence="3" type="ORF">CGSMWGv1400E_04605</name>
</gene>
<dbReference type="PROSITE" id="PS51257">
    <property type="entry name" value="PROKAR_LIPOPROTEIN"/>
    <property type="match status" value="1"/>
</dbReference>
<protein>
    <recommendedName>
        <fullName evidence="5">Primosome assembly protein PriA</fullName>
    </recommendedName>
</protein>
<reference evidence="3 4" key="1">
    <citation type="journal article" date="2012" name="J. Bacteriol.">
        <title>Comparative Genomic Analyses of 17 Clinical Isolates of Gardnerella vaginalis Provide Evidence of Multiple Genetically Isolated Clades Consistent with Subspeciation into Genovars.</title>
        <authorList>
            <person name="Ahmed A."/>
            <person name="Earl J."/>
            <person name="Retchless A."/>
            <person name="Hillier S."/>
            <person name="Rabe L."/>
            <person name="Cherpes T."/>
            <person name="Powell E."/>
            <person name="Janto B."/>
            <person name="Eutsey R."/>
            <person name="Hiller N.L."/>
            <person name="Boissy R."/>
            <person name="Dahlgreen M."/>
            <person name="Hall B."/>
            <person name="Costerton J."/>
            <person name="Post J.C."/>
            <person name="Hu F."/>
            <person name="Ehrlich G."/>
        </authorList>
    </citation>
    <scope>NUCLEOTIDE SEQUENCE [LARGE SCALE GENOMIC DNA]</scope>
    <source>
        <strain evidence="3 4">1400E</strain>
    </source>
</reference>
<accession>I4LVF4</accession>
<evidence type="ECO:0000313" key="3">
    <source>
        <dbReference type="EMBL" id="EIK80944.1"/>
    </source>
</evidence>
<feature type="region of interest" description="Disordered" evidence="1">
    <location>
        <begin position="38"/>
        <end position="67"/>
    </location>
</feature>
<sequence>MGKRTNIILTSAMMGIATAACAFCVAQSANAVEASVNDGANSTVNSSNTNSYAVSSNKTSMGGGYFR</sequence>
<dbReference type="AlphaFoldDB" id="I4LVF4"/>
<evidence type="ECO:0008006" key="5">
    <source>
        <dbReference type="Google" id="ProtNLM"/>
    </source>
</evidence>
<evidence type="ECO:0000256" key="2">
    <source>
        <dbReference type="SAM" id="SignalP"/>
    </source>
</evidence>
<dbReference type="EMBL" id="ADER01000020">
    <property type="protein sequence ID" value="EIK80944.1"/>
    <property type="molecule type" value="Genomic_DNA"/>
</dbReference>
<dbReference type="PATRIC" id="fig|698956.3.peg.896"/>